<accession>A0ABV5BUF0</accession>
<protein>
    <recommendedName>
        <fullName evidence="3">Type II toxin-antitoxin system Phd/YefM family antitoxin</fullName>
    </recommendedName>
</protein>
<keyword evidence="2" id="KW-1185">Reference proteome</keyword>
<comment type="caution">
    <text evidence="1">The sequence shown here is derived from an EMBL/GenBank/DDBJ whole genome shotgun (WGS) entry which is preliminary data.</text>
</comment>
<sequence length="92" mass="10576">MSMQTSATTKNVGKEVQSLVDSGYEEILAQTNGNRWIITADKRKFWGWLVTPTEMEAIEEQVPKLERLAEKYPDVSESLRYLLRAIEGDREV</sequence>
<proteinExistence type="predicted"/>
<dbReference type="EMBL" id="JBHIRY010000001">
    <property type="protein sequence ID" value="MFB5758910.1"/>
    <property type="molecule type" value="Genomic_DNA"/>
</dbReference>
<dbReference type="Proteomes" id="UP001580430">
    <property type="component" value="Unassembled WGS sequence"/>
</dbReference>
<organism evidence="1 2">
    <name type="scientific">Paenibacillus medicaginis</name>
    <dbReference type="NCBI Taxonomy" id="1470560"/>
    <lineage>
        <taxon>Bacteria</taxon>
        <taxon>Bacillati</taxon>
        <taxon>Bacillota</taxon>
        <taxon>Bacilli</taxon>
        <taxon>Bacillales</taxon>
        <taxon>Paenibacillaceae</taxon>
        <taxon>Paenibacillus</taxon>
    </lineage>
</organism>
<evidence type="ECO:0000313" key="2">
    <source>
        <dbReference type="Proteomes" id="UP001580430"/>
    </source>
</evidence>
<dbReference type="RefSeq" id="WP_375518163.1">
    <property type="nucleotide sequence ID" value="NZ_JBHIRY010000001.1"/>
</dbReference>
<gene>
    <name evidence="1" type="ORF">ACE5LO_00745</name>
</gene>
<evidence type="ECO:0008006" key="3">
    <source>
        <dbReference type="Google" id="ProtNLM"/>
    </source>
</evidence>
<evidence type="ECO:0000313" key="1">
    <source>
        <dbReference type="EMBL" id="MFB5758910.1"/>
    </source>
</evidence>
<reference evidence="1 2" key="1">
    <citation type="submission" date="2024-09" db="EMBL/GenBank/DDBJ databases">
        <title>Paenibacillus zeirhizospherea sp. nov., isolated from surface of the maize (Zea mays) roots in a horticulture field, Hungary.</title>
        <authorList>
            <person name="Marton D."/>
            <person name="Farkas M."/>
            <person name="Bedics A."/>
            <person name="Toth E."/>
            <person name="Tancsics A."/>
            <person name="Boka K."/>
            <person name="Marati G."/>
            <person name="Kriszt B."/>
            <person name="Cserhati M."/>
        </authorList>
    </citation>
    <scope>NUCLEOTIDE SEQUENCE [LARGE SCALE GENOMIC DNA]</scope>
    <source>
        <strain evidence="1 2">JCM 18446</strain>
    </source>
</reference>
<name>A0ABV5BUF0_9BACL</name>